<gene>
    <name evidence="1" type="ORF">D477_012640</name>
</gene>
<organism evidence="1 2">
    <name type="scientific">Arthrobacter crystallopoietes BAB-32</name>
    <dbReference type="NCBI Taxonomy" id="1246476"/>
    <lineage>
        <taxon>Bacteria</taxon>
        <taxon>Bacillati</taxon>
        <taxon>Actinomycetota</taxon>
        <taxon>Actinomycetes</taxon>
        <taxon>Micrococcales</taxon>
        <taxon>Micrococcaceae</taxon>
        <taxon>Crystallibacter</taxon>
    </lineage>
</organism>
<reference evidence="1 2" key="1">
    <citation type="journal article" date="2013" name="Genome Announc.">
        <title>Draft Genome Sequence of Arthrobacter crystallopoietes Strain BAB-32, Revealing Genes for Bioremediation.</title>
        <authorList>
            <person name="Joshi M.N."/>
            <person name="Pandit A.S."/>
            <person name="Sharma A."/>
            <person name="Pandya R.V."/>
            <person name="Desai S.M."/>
            <person name="Saxena A.K."/>
            <person name="Bagatharia S.B."/>
        </authorList>
    </citation>
    <scope>NUCLEOTIDE SEQUENCE [LARGE SCALE GENOMIC DNA]</scope>
    <source>
        <strain evidence="1 2">BAB-32</strain>
    </source>
</reference>
<comment type="caution">
    <text evidence="1">The sequence shown here is derived from an EMBL/GenBank/DDBJ whole genome shotgun (WGS) entry which is preliminary data.</text>
</comment>
<evidence type="ECO:0000313" key="2">
    <source>
        <dbReference type="Proteomes" id="UP000010729"/>
    </source>
</evidence>
<proteinExistence type="predicted"/>
<dbReference type="RefSeq" id="WP_005269551.1">
    <property type="nucleotide sequence ID" value="NZ_ANPE02000148.1"/>
</dbReference>
<protein>
    <recommendedName>
        <fullName evidence="3">Winged helix DNA-binding domain-containing protein</fullName>
    </recommendedName>
</protein>
<dbReference type="PANTHER" id="PTHR38479:SF2">
    <property type="entry name" value="WINGED HELIX DNA-BINDING DOMAIN-CONTAINING PROTEIN"/>
    <property type="match status" value="1"/>
</dbReference>
<dbReference type="AlphaFoldDB" id="N1V1K7"/>
<evidence type="ECO:0000313" key="1">
    <source>
        <dbReference type="EMBL" id="EMY33874.1"/>
    </source>
</evidence>
<dbReference type="PANTHER" id="PTHR38479">
    <property type="entry name" value="LMO0824 PROTEIN"/>
    <property type="match status" value="1"/>
</dbReference>
<dbReference type="EMBL" id="ANPE02000148">
    <property type="protein sequence ID" value="EMY33874.1"/>
    <property type="molecule type" value="Genomic_DNA"/>
</dbReference>
<feature type="non-terminal residue" evidence="1">
    <location>
        <position position="1"/>
    </location>
</feature>
<dbReference type="InterPro" id="IPR009351">
    <property type="entry name" value="AlkZ-like"/>
</dbReference>
<sequence length="397" mass="42579">TAAAIPRRRLLAQQLWGPGAADAPAAVRNLLAVQAQEYAYARWSLAQRCSGATRDDAAAVDAAIADGTILRTHVLRPTWHFVHRQDLRWLSTLSRPRLKAGNKTRDRQLGIDPAIVERSNAVLAEVVAGGRHVPREDLAAALERAGLLEDTGERLNGAPLRNQRLAHLVYHAEMDQMLVSGVPQATNGGAARQTYAAFDERVPPLPHPFDRDEALAALVRRYFSSHGPATVKDCALWSGLTQADVRRGLEAAGTGTGAAVLQTGAVDGHEFLWADDGGPSLRGPGSPRVDLIQCYDEYVMGYTPTRGYLGGSAPAPANAKVPSHVVLLNGRMTGNWQHALKPGTAVVRVLLHRTLAADEEQALMAALERYRSFLGRPLDTEISVRGASGQAGQPAGL</sequence>
<accession>N1V1K7</accession>
<evidence type="ECO:0008006" key="3">
    <source>
        <dbReference type="Google" id="ProtNLM"/>
    </source>
</evidence>
<name>N1V1K7_9MICC</name>
<dbReference type="Proteomes" id="UP000010729">
    <property type="component" value="Unassembled WGS sequence"/>
</dbReference>
<dbReference type="Pfam" id="PF06224">
    <property type="entry name" value="AlkZ-like"/>
    <property type="match status" value="1"/>
</dbReference>
<keyword evidence="2" id="KW-1185">Reference proteome</keyword>